<keyword evidence="1" id="KW-1133">Transmembrane helix</keyword>
<dbReference type="AlphaFoldDB" id="A0A0W8FJ79"/>
<feature type="transmembrane region" description="Helical" evidence="1">
    <location>
        <begin position="405"/>
        <end position="429"/>
    </location>
</feature>
<feature type="transmembrane region" description="Helical" evidence="1">
    <location>
        <begin position="114"/>
        <end position="136"/>
    </location>
</feature>
<protein>
    <submittedName>
        <fullName evidence="2">Uncharacterized protein</fullName>
    </submittedName>
</protein>
<feature type="transmembrane region" description="Helical" evidence="1">
    <location>
        <begin position="55"/>
        <end position="75"/>
    </location>
</feature>
<feature type="transmembrane region" description="Helical" evidence="1">
    <location>
        <begin position="377"/>
        <end position="398"/>
    </location>
</feature>
<feature type="transmembrane region" description="Helical" evidence="1">
    <location>
        <begin position="435"/>
        <end position="452"/>
    </location>
</feature>
<gene>
    <name evidence="2" type="ORF">ASZ90_009278</name>
</gene>
<comment type="caution">
    <text evidence="2">The sequence shown here is derived from an EMBL/GenBank/DDBJ whole genome shotgun (WGS) entry which is preliminary data.</text>
</comment>
<evidence type="ECO:0000256" key="1">
    <source>
        <dbReference type="SAM" id="Phobius"/>
    </source>
</evidence>
<reference evidence="2" key="1">
    <citation type="journal article" date="2015" name="Proc. Natl. Acad. Sci. U.S.A.">
        <title>Networks of energetic and metabolic interactions define dynamics in microbial communities.</title>
        <authorList>
            <person name="Embree M."/>
            <person name="Liu J.K."/>
            <person name="Al-Bassam M.M."/>
            <person name="Zengler K."/>
        </authorList>
    </citation>
    <scope>NUCLEOTIDE SEQUENCE</scope>
</reference>
<keyword evidence="1" id="KW-0472">Membrane</keyword>
<feature type="transmembrane region" description="Helical" evidence="1">
    <location>
        <begin position="142"/>
        <end position="167"/>
    </location>
</feature>
<organism evidence="2">
    <name type="scientific">hydrocarbon metagenome</name>
    <dbReference type="NCBI Taxonomy" id="938273"/>
    <lineage>
        <taxon>unclassified sequences</taxon>
        <taxon>metagenomes</taxon>
        <taxon>ecological metagenomes</taxon>
    </lineage>
</organism>
<sequence>MPDLFVAMMKEEWRVHANVFGSVGFALFPVMLAGFAFMGSFMLPLFLAIMPAAQIALLTHLLFVLLGAMVGSFGIMGREFMNRRFGQASLIAYSSRSLPVSERRIFLNFFVKDVVYYFLLYIIPFVAGFALASPFLAVDPGYLLLLPATLTLSFLMGLSLAFFLSTVYAHSPGLFAGTLAALLIAGAAASRSSVGGVWLLPPFALFLHPSPGPLAASVLIIGICCAVSICFPKIEYQDRTKRFENALDPLTRRLGILRDPHFVAKDALDLKRSEGGIGKIVFSFLLPLGLVWFLLSLLLQFIPAASPLIIFSVLLGVITSTIYNWLTEFDSFSTYAFLPVEVETVMASKLKSYALLNFLPAGLLILVGAGSGEAASLPAAMAVFLAVSSYTLAVTVYLTGLHPNVMLYHAATFFWYLAAISPALLGLIFVSIADPLYAVAGVALIPIAGYLLKKGVLRRDVWDQPGY</sequence>
<keyword evidence="1" id="KW-0812">Transmembrane</keyword>
<feature type="transmembrane region" description="Helical" evidence="1">
    <location>
        <begin position="20"/>
        <end position="49"/>
    </location>
</feature>
<feature type="transmembrane region" description="Helical" evidence="1">
    <location>
        <begin position="174"/>
        <end position="194"/>
    </location>
</feature>
<dbReference type="EMBL" id="LNQE01001121">
    <property type="protein sequence ID" value="KUG20975.1"/>
    <property type="molecule type" value="Genomic_DNA"/>
</dbReference>
<feature type="transmembrane region" description="Helical" evidence="1">
    <location>
        <begin position="353"/>
        <end position="371"/>
    </location>
</feature>
<proteinExistence type="predicted"/>
<feature type="transmembrane region" description="Helical" evidence="1">
    <location>
        <begin position="308"/>
        <end position="326"/>
    </location>
</feature>
<name>A0A0W8FJ79_9ZZZZ</name>
<accession>A0A0W8FJ79</accession>
<evidence type="ECO:0000313" key="2">
    <source>
        <dbReference type="EMBL" id="KUG20975.1"/>
    </source>
</evidence>
<feature type="transmembrane region" description="Helical" evidence="1">
    <location>
        <begin position="280"/>
        <end position="302"/>
    </location>
</feature>
<feature type="transmembrane region" description="Helical" evidence="1">
    <location>
        <begin position="214"/>
        <end position="232"/>
    </location>
</feature>